<dbReference type="InterPro" id="IPR003593">
    <property type="entry name" value="AAA+_ATPase"/>
</dbReference>
<dbReference type="PANTHER" id="PTHR24220">
    <property type="entry name" value="IMPORT ATP-BINDING PROTEIN"/>
    <property type="match status" value="1"/>
</dbReference>
<dbReference type="InterPro" id="IPR003439">
    <property type="entry name" value="ABC_transporter-like_ATP-bd"/>
</dbReference>
<evidence type="ECO:0000313" key="4">
    <source>
        <dbReference type="EMBL" id="PTQ56573.1"/>
    </source>
</evidence>
<organism evidence="4 5">
    <name type="scientific">Candidatus Carbonibacillus altaicus</name>
    <dbReference type="NCBI Taxonomy" id="2163959"/>
    <lineage>
        <taxon>Bacteria</taxon>
        <taxon>Bacillati</taxon>
        <taxon>Bacillota</taxon>
        <taxon>Bacilli</taxon>
        <taxon>Bacillales</taxon>
        <taxon>Candidatus Carbonibacillus</taxon>
    </lineage>
</organism>
<dbReference type="GO" id="GO:0005886">
    <property type="term" value="C:plasma membrane"/>
    <property type="evidence" value="ECO:0007669"/>
    <property type="project" value="TreeGrafter"/>
</dbReference>
<dbReference type="InterPro" id="IPR027417">
    <property type="entry name" value="P-loop_NTPase"/>
</dbReference>
<dbReference type="GO" id="GO:0005524">
    <property type="term" value="F:ATP binding"/>
    <property type="evidence" value="ECO:0007669"/>
    <property type="project" value="UniProtKB-KW"/>
</dbReference>
<keyword evidence="1" id="KW-0547">Nucleotide-binding</keyword>
<dbReference type="InterPro" id="IPR015854">
    <property type="entry name" value="ABC_transpr_LolD-like"/>
</dbReference>
<evidence type="ECO:0000259" key="3">
    <source>
        <dbReference type="PROSITE" id="PS50893"/>
    </source>
</evidence>
<dbReference type="GO" id="GO:0022857">
    <property type="term" value="F:transmembrane transporter activity"/>
    <property type="evidence" value="ECO:0007669"/>
    <property type="project" value="TreeGrafter"/>
</dbReference>
<name>A0A2R6Y1M7_9BACL</name>
<dbReference type="AlphaFoldDB" id="A0A2R6Y1M7"/>
<dbReference type="Proteomes" id="UP000244338">
    <property type="component" value="Unassembled WGS sequence"/>
</dbReference>
<dbReference type="PROSITE" id="PS50893">
    <property type="entry name" value="ABC_TRANSPORTER_2"/>
    <property type="match status" value="1"/>
</dbReference>
<dbReference type="GO" id="GO:0016887">
    <property type="term" value="F:ATP hydrolysis activity"/>
    <property type="evidence" value="ECO:0007669"/>
    <property type="project" value="InterPro"/>
</dbReference>
<dbReference type="InterPro" id="IPR017871">
    <property type="entry name" value="ABC_transporter-like_CS"/>
</dbReference>
<dbReference type="EMBL" id="PEBX01000024">
    <property type="protein sequence ID" value="PTQ56573.1"/>
    <property type="molecule type" value="Genomic_DNA"/>
</dbReference>
<keyword evidence="2 4" id="KW-0067">ATP-binding</keyword>
<comment type="caution">
    <text evidence="4">The sequence shown here is derived from an EMBL/GenBank/DDBJ whole genome shotgun (WGS) entry which is preliminary data.</text>
</comment>
<dbReference type="PROSITE" id="PS00211">
    <property type="entry name" value="ABC_TRANSPORTER_1"/>
    <property type="match status" value="1"/>
</dbReference>
<dbReference type="SUPFAM" id="SSF52540">
    <property type="entry name" value="P-loop containing nucleoside triphosphate hydrolases"/>
    <property type="match status" value="1"/>
</dbReference>
<dbReference type="Pfam" id="PF00005">
    <property type="entry name" value="ABC_tran"/>
    <property type="match status" value="1"/>
</dbReference>
<dbReference type="Gene3D" id="3.40.50.300">
    <property type="entry name" value="P-loop containing nucleotide triphosphate hydrolases"/>
    <property type="match status" value="1"/>
</dbReference>
<protein>
    <submittedName>
        <fullName evidence="4">ABC transporter, ATP-binding protein</fullName>
    </submittedName>
</protein>
<accession>A0A2R6Y1M7</accession>
<feature type="domain" description="ABC transporter" evidence="3">
    <location>
        <begin position="12"/>
        <end position="245"/>
    </location>
</feature>
<dbReference type="SMART" id="SM00382">
    <property type="entry name" value="AAA"/>
    <property type="match status" value="1"/>
</dbReference>
<gene>
    <name evidence="4" type="ORF">BSOLF_0020</name>
</gene>
<reference evidence="5" key="1">
    <citation type="journal article" date="2018" name="Sci. Rep.">
        <title>Lignite coal burning seam in the remote Altai Mountains harbors a hydrogen-driven thermophilic microbial community.</title>
        <authorList>
            <person name="Kadnikov V.V."/>
            <person name="Mardanov A.V."/>
            <person name="Ivasenko D.A."/>
            <person name="Antsiferov D.V."/>
            <person name="Beletsky A.V."/>
            <person name="Karnachuk O.V."/>
            <person name="Ravin N.V."/>
        </authorList>
    </citation>
    <scope>NUCLEOTIDE SEQUENCE [LARGE SCALE GENOMIC DNA]</scope>
</reference>
<evidence type="ECO:0000256" key="1">
    <source>
        <dbReference type="ARBA" id="ARBA00022741"/>
    </source>
</evidence>
<evidence type="ECO:0000256" key="2">
    <source>
        <dbReference type="ARBA" id="ARBA00022840"/>
    </source>
</evidence>
<proteinExistence type="predicted"/>
<evidence type="ECO:0000313" key="5">
    <source>
        <dbReference type="Proteomes" id="UP000244338"/>
    </source>
</evidence>
<sequence>MMSSFNLKSPKLKARGLTISVGRGKKRKTLLREAHLSLSTGEWVALVGPSGVGKTTLLHVLSGLYPYERGEIWIEGEKATQQVQHDRLRIEKMGLIFQGAYMVGSLSVWENVALPARLASQGFVRNIVPTKEKLKERAHMLLKQVGLENAADHLPHVLSFGERRRLAIARAFFLNPPIILADEPTNDLDPDNVARVLALLRAYQAEGGAILIATHQQEPLFYADRKLYIEEGSLKEENDMKEEGE</sequence>